<dbReference type="Pfam" id="PF14253">
    <property type="entry name" value="AbiH"/>
    <property type="match status" value="1"/>
</dbReference>
<dbReference type="InterPro" id="IPR025935">
    <property type="entry name" value="AbiH"/>
</dbReference>
<proteinExistence type="predicted"/>
<organism evidence="1 2">
    <name type="scientific">Bacteroides eggerthii</name>
    <dbReference type="NCBI Taxonomy" id="28111"/>
    <lineage>
        <taxon>Bacteria</taxon>
        <taxon>Pseudomonadati</taxon>
        <taxon>Bacteroidota</taxon>
        <taxon>Bacteroidia</taxon>
        <taxon>Bacteroidales</taxon>
        <taxon>Bacteroidaceae</taxon>
        <taxon>Bacteroides</taxon>
    </lineage>
</organism>
<protein>
    <submittedName>
        <fullName evidence="1">Bacteriophage abortive infection AbiH</fullName>
    </submittedName>
</protein>
<evidence type="ECO:0000313" key="2">
    <source>
        <dbReference type="Proteomes" id="UP000679226"/>
    </source>
</evidence>
<dbReference type="AlphaFoldDB" id="A0A415S1M2"/>
<gene>
    <name evidence="1" type="ORF">INE88_02517</name>
</gene>
<dbReference type="Proteomes" id="UP000679226">
    <property type="component" value="Chromosome"/>
</dbReference>
<name>A0A415S1M2_9BACE</name>
<dbReference type="EMBL" id="CP072227">
    <property type="protein sequence ID" value="QUT45695.1"/>
    <property type="molecule type" value="Genomic_DNA"/>
</dbReference>
<reference evidence="1" key="1">
    <citation type="journal article" date="2021" name="PLoS Genet.">
        <title>Mobile Type VI secretion system loci of the gut Bacteroidales display extensive intra-ecosystem transfer, multi-species spread and geographical clustering.</title>
        <authorList>
            <person name="Garcia-Bayona L."/>
            <person name="Coyne M.J."/>
            <person name="Comstock L.E."/>
        </authorList>
    </citation>
    <scope>NUCLEOTIDE SEQUENCE</scope>
    <source>
        <strain evidence="1">CL11T00C20</strain>
    </source>
</reference>
<accession>A0A415S1M2</accession>
<dbReference type="RefSeq" id="WP_118308652.1">
    <property type="nucleotide sequence ID" value="NZ_CP072227.1"/>
</dbReference>
<evidence type="ECO:0000313" key="1">
    <source>
        <dbReference type="EMBL" id="QUT45695.1"/>
    </source>
</evidence>
<sequence length="441" mass="52149">MNRIIIIGNGFDKAHGLATGYKDFIDNYWLNVSGHIFNGYKRLLEEHWGTINDPSPYEDEFVLFEVFRDKQHKMPEPLYPQSNSSPYNKVRELIAIFNDSTNMRYKSSVCLTFKNKFFEHISSRCSLNNWVDIENEYYGKLKELLLENDALIRNEKVRALNRDFDAVKKQLETYLTKVVQETQTKPFTSIREAFDSIIAPNEVAYGKQPEAFHSITDQMRQSDFTEGRWSQMRVYMDNLLCRFKGKPRQHYVQSQLKYDAFKKKYYTPKQTLILNFNYTSTAEHLYAKEYEVINIHGQLNNERNPIIFGYGDELDDDYKRIEKLQDNDFLENIKSVRYHETGCYRKLLGFIESEPYQVITMGYSCGNSDRTLLNTLFEHRNCISVKVCYHQREDSTDDYSHLIRNLSRNFNDKAAMRDKVVNKEYCLPLVPIAVREIQQEN</sequence>
<dbReference type="KEGG" id="beg:INE88_02517"/>